<evidence type="ECO:0000313" key="5">
    <source>
        <dbReference type="EMBL" id="TQV95351.1"/>
    </source>
</evidence>
<accession>A0A545VLG2</accession>
<keyword evidence="3" id="KW-0808">Transferase</keyword>
<comment type="similarity">
    <text evidence="2">Belongs to the plant acyltransferase family.</text>
</comment>
<dbReference type="AlphaFoldDB" id="A0A545VLG2"/>
<dbReference type="STRING" id="43265.A0A545VLG2"/>
<dbReference type="InterPro" id="IPR023213">
    <property type="entry name" value="CAT-like_dom_sf"/>
</dbReference>
<evidence type="ECO:0000256" key="2">
    <source>
        <dbReference type="ARBA" id="ARBA00009861"/>
    </source>
</evidence>
<name>A0A545VLG2_9HYPO</name>
<proteinExistence type="inferred from homology"/>
<dbReference type="Gene3D" id="3.30.559.10">
    <property type="entry name" value="Chloramphenicol acetyltransferase-like domain"/>
    <property type="match status" value="2"/>
</dbReference>
<comment type="caution">
    <text evidence="5">The sequence shown here is derived from an EMBL/GenBank/DDBJ whole genome shotgun (WGS) entry which is preliminary data.</text>
</comment>
<reference evidence="5 6" key="1">
    <citation type="journal article" date="2019" name="Appl. Microbiol. Biotechnol.">
        <title>Genome sequence of Isaria javanica and comparative genome analysis insights into family S53 peptidase evolution in fungal entomopathogens.</title>
        <authorList>
            <person name="Lin R."/>
            <person name="Zhang X."/>
            <person name="Xin B."/>
            <person name="Zou M."/>
            <person name="Gao Y."/>
            <person name="Qin F."/>
            <person name="Hu Q."/>
            <person name="Xie B."/>
            <person name="Cheng X."/>
        </authorList>
    </citation>
    <scope>NUCLEOTIDE SEQUENCE [LARGE SCALE GENOMIC DNA]</scope>
    <source>
        <strain evidence="5 6">IJ1G</strain>
    </source>
</reference>
<keyword evidence="6" id="KW-1185">Reference proteome</keyword>
<protein>
    <submittedName>
        <fullName evidence="5">Carbohydrate esterase family 9 protein</fullName>
    </submittedName>
</protein>
<dbReference type="PANTHER" id="PTHR31896">
    <property type="entry name" value="FAMILY REGULATORY PROTEIN, PUTATIVE (AFU_ORTHOLOGUE AFUA_3G14730)-RELATED"/>
    <property type="match status" value="1"/>
</dbReference>
<dbReference type="GO" id="GO:0016746">
    <property type="term" value="F:acyltransferase activity"/>
    <property type="evidence" value="ECO:0007669"/>
    <property type="project" value="UniProtKB-KW"/>
</dbReference>
<evidence type="ECO:0000256" key="3">
    <source>
        <dbReference type="ARBA" id="ARBA00022679"/>
    </source>
</evidence>
<keyword evidence="4" id="KW-0012">Acyltransferase</keyword>
<evidence type="ECO:0000256" key="4">
    <source>
        <dbReference type="ARBA" id="ARBA00023315"/>
    </source>
</evidence>
<sequence>MTDPQSAPAATYPIYAQDASKANRLIVSANLRFDHVLDAEKLKLSLSKLLQIGHWRKLTGRLRKQHNGDWELRVPDKVTPDHPDFAFRHTIYEECIAHHPVGKAYPTPTQTASTQSLNKAIHPLLVPPDFPSTFDEMVQREWPQLSLFVSSFHDATIVSILWPHTLWDASALQSFLRNWSLVMAGKEQQVDSVFSSCDDPLQPIDSLPDAQLPHVLESQGMPWWKVFVFGFCFVWRLLTSPKPEKRFVYLPETSLERLRSRTMAEAIDASKDLKIFLTEGDIVTAWLARAVVTATQKRVAATIVDVVDLRSRLTFLETRPTVYLQNLLAMATTTVSAAQMRSSVGSIALLRRRALSSQLAEREITKLVRKLRSAARRGSLPPVFYGSSRAVIIPFNNVSRSNYMDATDFGPAVLRSTDSAAPEHPPAAKPTFAFTEPISMTSIAGFCFVWGKDASGGLWLTTSMSKKGWDLLEEDLATL</sequence>
<dbReference type="EMBL" id="SPUK01000008">
    <property type="protein sequence ID" value="TQV95351.1"/>
    <property type="molecule type" value="Genomic_DNA"/>
</dbReference>
<dbReference type="OrthoDB" id="21502at2759"/>
<evidence type="ECO:0000313" key="6">
    <source>
        <dbReference type="Proteomes" id="UP000315783"/>
    </source>
</evidence>
<dbReference type="Proteomes" id="UP000315783">
    <property type="component" value="Unassembled WGS sequence"/>
</dbReference>
<evidence type="ECO:0000256" key="1">
    <source>
        <dbReference type="ARBA" id="ARBA00005179"/>
    </source>
</evidence>
<dbReference type="InterPro" id="IPR051283">
    <property type="entry name" value="Sec_Metabolite_Acyltrans"/>
</dbReference>
<gene>
    <name evidence="5" type="ORF">IF1G_06338</name>
</gene>
<dbReference type="PANTHER" id="PTHR31896:SF69">
    <property type="entry name" value="FAMILY REGULATORY PROTEIN, PUTATIVE (AFU_ORTHOLOGUE AFUA_3G14730)-RELATED"/>
    <property type="match status" value="1"/>
</dbReference>
<organism evidence="5 6">
    <name type="scientific">Cordyceps javanica</name>
    <dbReference type="NCBI Taxonomy" id="43265"/>
    <lineage>
        <taxon>Eukaryota</taxon>
        <taxon>Fungi</taxon>
        <taxon>Dikarya</taxon>
        <taxon>Ascomycota</taxon>
        <taxon>Pezizomycotina</taxon>
        <taxon>Sordariomycetes</taxon>
        <taxon>Hypocreomycetidae</taxon>
        <taxon>Hypocreales</taxon>
        <taxon>Cordycipitaceae</taxon>
        <taxon>Cordyceps</taxon>
    </lineage>
</organism>
<comment type="pathway">
    <text evidence="1">Secondary metabolite biosynthesis.</text>
</comment>